<protein>
    <submittedName>
        <fullName evidence="1">Uncharacterized protein</fullName>
    </submittedName>
</protein>
<gene>
    <name evidence="1" type="ORF">UFOVP482_20</name>
</gene>
<organism evidence="1">
    <name type="scientific">uncultured Caudovirales phage</name>
    <dbReference type="NCBI Taxonomy" id="2100421"/>
    <lineage>
        <taxon>Viruses</taxon>
        <taxon>Duplodnaviria</taxon>
        <taxon>Heunggongvirae</taxon>
        <taxon>Uroviricota</taxon>
        <taxon>Caudoviricetes</taxon>
        <taxon>Peduoviridae</taxon>
        <taxon>Maltschvirus</taxon>
        <taxon>Maltschvirus maltsch</taxon>
    </lineage>
</organism>
<reference evidence="1" key="1">
    <citation type="submission" date="2020-04" db="EMBL/GenBank/DDBJ databases">
        <authorList>
            <person name="Chiriac C."/>
            <person name="Salcher M."/>
            <person name="Ghai R."/>
            <person name="Kavagutti S V."/>
        </authorList>
    </citation>
    <scope>NUCLEOTIDE SEQUENCE</scope>
</reference>
<dbReference type="EMBL" id="LR796456">
    <property type="protein sequence ID" value="CAB4145660.1"/>
    <property type="molecule type" value="Genomic_DNA"/>
</dbReference>
<name>A0A6J5MKR1_9CAUD</name>
<proteinExistence type="predicted"/>
<sequence>MKYNITTKQGNNYIVSDDSAWLWIRLERDLGYTLTQAQEKMSLGSLEVITYILYLAAVGDEHTDYKTHQGWVENEFDTFDVVSDDPKDTPKAVSKDT</sequence>
<evidence type="ECO:0000313" key="1">
    <source>
        <dbReference type="EMBL" id="CAB4145660.1"/>
    </source>
</evidence>
<accession>A0A6J5MKR1</accession>